<protein>
    <submittedName>
        <fullName evidence="1">Uncharacterized protein</fullName>
    </submittedName>
</protein>
<reference evidence="1" key="1">
    <citation type="journal article" date="2009" name="PLoS Genet.">
        <title>Sequencing, mapping, and analysis of 27,455 maize full-length cDNAs.</title>
        <authorList>
            <person name="Soderlund C."/>
            <person name="Descour A."/>
            <person name="Kudrna D."/>
            <person name="Bomhoff M."/>
            <person name="Boyd L."/>
            <person name="Currie J."/>
            <person name="Angelova A."/>
            <person name="Collura K."/>
            <person name="Wissotski M."/>
            <person name="Ashley E."/>
            <person name="Morrow D."/>
            <person name="Fernandes J."/>
            <person name="Walbot V."/>
            <person name="Yu Y."/>
        </authorList>
    </citation>
    <scope>NUCLEOTIDE SEQUENCE</scope>
    <source>
        <strain evidence="1">B73</strain>
    </source>
</reference>
<dbReference type="EMBL" id="BT042627">
    <property type="protein sequence ID" value="ACF87632.1"/>
    <property type="molecule type" value="mRNA"/>
</dbReference>
<proteinExistence type="evidence at transcript level"/>
<evidence type="ECO:0000313" key="1">
    <source>
        <dbReference type="EMBL" id="ACF87632.1"/>
    </source>
</evidence>
<sequence length="77" mass="8567">MVPRFTLHVLASFMSNGILNLECAVRPLGSRRDATPDDATASTIFFSERKLAIKVVHRNVLPVPPWPQTKKKPGDLL</sequence>
<name>B4FZT9_MAIZE</name>
<organism evidence="1">
    <name type="scientific">Zea mays</name>
    <name type="common">Maize</name>
    <dbReference type="NCBI Taxonomy" id="4577"/>
    <lineage>
        <taxon>Eukaryota</taxon>
        <taxon>Viridiplantae</taxon>
        <taxon>Streptophyta</taxon>
        <taxon>Embryophyta</taxon>
        <taxon>Tracheophyta</taxon>
        <taxon>Spermatophyta</taxon>
        <taxon>Magnoliopsida</taxon>
        <taxon>Liliopsida</taxon>
        <taxon>Poales</taxon>
        <taxon>Poaceae</taxon>
        <taxon>PACMAD clade</taxon>
        <taxon>Panicoideae</taxon>
        <taxon>Andropogonodae</taxon>
        <taxon>Andropogoneae</taxon>
        <taxon>Tripsacinae</taxon>
        <taxon>Zea</taxon>
    </lineage>
</organism>
<dbReference type="AlphaFoldDB" id="B4FZT9"/>
<accession>B4FZT9</accession>